<evidence type="ECO:0000256" key="20">
    <source>
        <dbReference type="ARBA" id="ARBA00049902"/>
    </source>
</evidence>
<evidence type="ECO:0000256" key="13">
    <source>
        <dbReference type="ARBA" id="ARBA00023316"/>
    </source>
</evidence>
<feature type="transmembrane region" description="Helical" evidence="21">
    <location>
        <begin position="349"/>
        <end position="370"/>
    </location>
</feature>
<reference evidence="22 23" key="1">
    <citation type="submission" date="2019-04" db="EMBL/GenBank/DDBJ databases">
        <authorList>
            <person name="Li J."/>
        </authorList>
    </citation>
    <scope>NUCLEOTIDE SEQUENCE [LARGE SCALE GENOMIC DNA]</scope>
    <source>
        <strain evidence="22 23">KCTC 42687</strain>
    </source>
</reference>
<dbReference type="GO" id="GO:0051301">
    <property type="term" value="P:cell division"/>
    <property type="evidence" value="ECO:0007669"/>
    <property type="project" value="UniProtKB-KW"/>
</dbReference>
<dbReference type="EC" id="2.4.99.28" evidence="19"/>
<keyword evidence="9" id="KW-0573">Peptidoglycan synthesis</keyword>
<evidence type="ECO:0000256" key="14">
    <source>
        <dbReference type="ARBA" id="ARBA00032370"/>
    </source>
</evidence>
<keyword evidence="5" id="KW-0328">Glycosyltransferase</keyword>
<evidence type="ECO:0000256" key="18">
    <source>
        <dbReference type="ARBA" id="ARBA00041418"/>
    </source>
</evidence>
<evidence type="ECO:0000256" key="16">
    <source>
        <dbReference type="ARBA" id="ARBA00038053"/>
    </source>
</evidence>
<dbReference type="InterPro" id="IPR001182">
    <property type="entry name" value="FtsW/RodA"/>
</dbReference>
<keyword evidence="13" id="KW-0961">Cell wall biogenesis/degradation</keyword>
<dbReference type="RefSeq" id="WP_136886105.1">
    <property type="nucleotide sequence ID" value="NZ_SUNI01000009.1"/>
</dbReference>
<keyword evidence="10 21" id="KW-1133">Transmembrane helix</keyword>
<evidence type="ECO:0000313" key="22">
    <source>
        <dbReference type="EMBL" id="TJZ91569.1"/>
    </source>
</evidence>
<comment type="subcellular location">
    <subcellularLocation>
        <location evidence="1">Cell membrane</location>
        <topology evidence="1">Multi-pass membrane protein</topology>
    </subcellularLocation>
</comment>
<dbReference type="GO" id="GO:0005886">
    <property type="term" value="C:plasma membrane"/>
    <property type="evidence" value="ECO:0007669"/>
    <property type="project" value="UniProtKB-SubCell"/>
</dbReference>
<sequence>MTEMVFGAAPVRAGDPILPRWWRTLDKWALACVLGLFAIGLLLGLAASVPLAEKNNLPRFYYVQRQAVFGGLGLLVMLIISMLPPRQIRRIGVLGFAISFLLLLALPVVGTDFGKGATRWLSLGFVSLQPSEFLKPGFVALCAWFMASSQEVGGPPGKLYSFIAAMVIVVLLALQPDFGQASLVLFSWLVMYFVAGSPVILMVGVAGLAGLGGLFAYNASEHFARRINSFLSSEIDANTQIYFATNAIQEGRFFGVGVGEGQVKWSLPDAHTDFIIAVAAEEYGFVMVLTIILLYLTIVMRSLLRLVRERDPFARIAGTGLACAFGVQALINMGVAVRLLPAKGMTLPFVSYGGSSVIASGIAVGMLLALTRTRPRGEFAEILRRGR</sequence>
<protein>
    <recommendedName>
        <fullName evidence="17">Probable peptidoglycan glycosyltransferase FtsW</fullName>
        <ecNumber evidence="19">2.4.99.28</ecNumber>
    </recommendedName>
    <alternativeName>
        <fullName evidence="18">Cell division protein FtsW</fullName>
    </alternativeName>
    <alternativeName>
        <fullName evidence="15">Cell wall polymerase</fullName>
    </alternativeName>
    <alternativeName>
        <fullName evidence="14">Peptidoglycan polymerase</fullName>
    </alternativeName>
</protein>
<evidence type="ECO:0000256" key="11">
    <source>
        <dbReference type="ARBA" id="ARBA00023136"/>
    </source>
</evidence>
<evidence type="ECO:0000256" key="3">
    <source>
        <dbReference type="ARBA" id="ARBA00022475"/>
    </source>
</evidence>
<proteinExistence type="inferred from homology"/>
<dbReference type="Pfam" id="PF01098">
    <property type="entry name" value="FTSW_RODA_SPOVE"/>
    <property type="match status" value="1"/>
</dbReference>
<feature type="transmembrane region" description="Helical" evidence="21">
    <location>
        <begin position="91"/>
        <end position="110"/>
    </location>
</feature>
<dbReference type="NCBIfam" id="TIGR02614">
    <property type="entry name" value="ftsW"/>
    <property type="match status" value="1"/>
</dbReference>
<evidence type="ECO:0000313" key="23">
    <source>
        <dbReference type="Proteomes" id="UP000309747"/>
    </source>
</evidence>
<comment type="similarity">
    <text evidence="16">Belongs to the SEDS family. FtsW subfamily.</text>
</comment>
<comment type="catalytic activity">
    <reaction evidence="20">
        <text>[GlcNAc-(1-&gt;4)-Mur2Ac(oyl-L-Ala-gamma-D-Glu-L-Lys-D-Ala-D-Ala)](n)-di-trans,octa-cis-undecaprenyl diphosphate + beta-D-GlcNAc-(1-&gt;4)-Mur2Ac(oyl-L-Ala-gamma-D-Glu-L-Lys-D-Ala-D-Ala)-di-trans,octa-cis-undecaprenyl diphosphate = [GlcNAc-(1-&gt;4)-Mur2Ac(oyl-L-Ala-gamma-D-Glu-L-Lys-D-Ala-D-Ala)](n+1)-di-trans,octa-cis-undecaprenyl diphosphate + di-trans,octa-cis-undecaprenyl diphosphate + H(+)</text>
        <dbReference type="Rhea" id="RHEA:23708"/>
        <dbReference type="Rhea" id="RHEA-COMP:9602"/>
        <dbReference type="Rhea" id="RHEA-COMP:9603"/>
        <dbReference type="ChEBI" id="CHEBI:15378"/>
        <dbReference type="ChEBI" id="CHEBI:58405"/>
        <dbReference type="ChEBI" id="CHEBI:60033"/>
        <dbReference type="ChEBI" id="CHEBI:78435"/>
        <dbReference type="EC" id="2.4.99.28"/>
    </reaction>
</comment>
<dbReference type="PANTHER" id="PTHR30474">
    <property type="entry name" value="CELL CYCLE PROTEIN"/>
    <property type="match status" value="1"/>
</dbReference>
<feature type="transmembrane region" description="Helical" evidence="21">
    <location>
        <begin position="28"/>
        <end position="47"/>
    </location>
</feature>
<dbReference type="PANTHER" id="PTHR30474:SF2">
    <property type="entry name" value="PEPTIDOGLYCAN GLYCOSYLTRANSFERASE FTSW-RELATED"/>
    <property type="match status" value="1"/>
</dbReference>
<comment type="pathway">
    <text evidence="2">Cell wall biogenesis; peptidoglycan biosynthesis.</text>
</comment>
<evidence type="ECO:0000256" key="12">
    <source>
        <dbReference type="ARBA" id="ARBA00023306"/>
    </source>
</evidence>
<dbReference type="GO" id="GO:0009252">
    <property type="term" value="P:peptidoglycan biosynthetic process"/>
    <property type="evidence" value="ECO:0007669"/>
    <property type="project" value="UniProtKB-KW"/>
</dbReference>
<keyword evidence="8" id="KW-0133">Cell shape</keyword>
<evidence type="ECO:0000256" key="7">
    <source>
        <dbReference type="ARBA" id="ARBA00022692"/>
    </source>
</evidence>
<dbReference type="AlphaFoldDB" id="A0A4U0R8Z8"/>
<evidence type="ECO:0000256" key="21">
    <source>
        <dbReference type="SAM" id="Phobius"/>
    </source>
</evidence>
<feature type="transmembrane region" description="Helical" evidence="21">
    <location>
        <begin position="159"/>
        <end position="178"/>
    </location>
</feature>
<feature type="transmembrane region" description="Helical" evidence="21">
    <location>
        <begin position="316"/>
        <end position="337"/>
    </location>
</feature>
<dbReference type="Proteomes" id="UP000309747">
    <property type="component" value="Unassembled WGS sequence"/>
</dbReference>
<evidence type="ECO:0000256" key="17">
    <source>
        <dbReference type="ARBA" id="ARBA00041185"/>
    </source>
</evidence>
<keyword evidence="6" id="KW-0808">Transferase</keyword>
<feature type="transmembrane region" description="Helical" evidence="21">
    <location>
        <begin position="67"/>
        <end position="84"/>
    </location>
</feature>
<dbReference type="GO" id="GO:0071555">
    <property type="term" value="P:cell wall organization"/>
    <property type="evidence" value="ECO:0007669"/>
    <property type="project" value="UniProtKB-KW"/>
</dbReference>
<dbReference type="EMBL" id="SUNI01000009">
    <property type="protein sequence ID" value="TJZ91569.1"/>
    <property type="molecule type" value="Genomic_DNA"/>
</dbReference>
<evidence type="ECO:0000256" key="8">
    <source>
        <dbReference type="ARBA" id="ARBA00022960"/>
    </source>
</evidence>
<evidence type="ECO:0000256" key="6">
    <source>
        <dbReference type="ARBA" id="ARBA00022679"/>
    </source>
</evidence>
<keyword evidence="23" id="KW-1185">Reference proteome</keyword>
<keyword evidence="4" id="KW-0132">Cell division</keyword>
<keyword evidence="11 21" id="KW-0472">Membrane</keyword>
<keyword evidence="12" id="KW-0131">Cell cycle</keyword>
<organism evidence="22 23">
    <name type="scientific">Paracoccus gahaiensis</name>
    <dbReference type="NCBI Taxonomy" id="1706839"/>
    <lineage>
        <taxon>Bacteria</taxon>
        <taxon>Pseudomonadati</taxon>
        <taxon>Pseudomonadota</taxon>
        <taxon>Alphaproteobacteria</taxon>
        <taxon>Rhodobacterales</taxon>
        <taxon>Paracoccaceae</taxon>
        <taxon>Paracoccus</taxon>
    </lineage>
</organism>
<comment type="caution">
    <text evidence="22">The sequence shown here is derived from an EMBL/GenBank/DDBJ whole genome shotgun (WGS) entry which is preliminary data.</text>
</comment>
<dbReference type="GO" id="GO:0008955">
    <property type="term" value="F:peptidoglycan glycosyltransferase activity"/>
    <property type="evidence" value="ECO:0007669"/>
    <property type="project" value="UniProtKB-EC"/>
</dbReference>
<keyword evidence="7 21" id="KW-0812">Transmembrane</keyword>
<name>A0A4U0R8Z8_9RHOB</name>
<evidence type="ECO:0000256" key="15">
    <source>
        <dbReference type="ARBA" id="ARBA00033270"/>
    </source>
</evidence>
<keyword evidence="3" id="KW-1003">Cell membrane</keyword>
<evidence type="ECO:0000256" key="19">
    <source>
        <dbReference type="ARBA" id="ARBA00044770"/>
    </source>
</evidence>
<dbReference type="OrthoDB" id="9768187at2"/>
<feature type="transmembrane region" description="Helical" evidence="21">
    <location>
        <begin position="190"/>
        <end position="217"/>
    </location>
</feature>
<dbReference type="GO" id="GO:0032153">
    <property type="term" value="C:cell division site"/>
    <property type="evidence" value="ECO:0007669"/>
    <property type="project" value="TreeGrafter"/>
</dbReference>
<gene>
    <name evidence="22" type="primary">ftsW</name>
    <name evidence="22" type="ORF">FA743_10735</name>
</gene>
<dbReference type="GO" id="GO:0008360">
    <property type="term" value="P:regulation of cell shape"/>
    <property type="evidence" value="ECO:0007669"/>
    <property type="project" value="UniProtKB-KW"/>
</dbReference>
<accession>A0A4U0R8Z8</accession>
<evidence type="ECO:0000256" key="2">
    <source>
        <dbReference type="ARBA" id="ARBA00004752"/>
    </source>
</evidence>
<evidence type="ECO:0000256" key="10">
    <source>
        <dbReference type="ARBA" id="ARBA00022989"/>
    </source>
</evidence>
<evidence type="ECO:0000256" key="1">
    <source>
        <dbReference type="ARBA" id="ARBA00004651"/>
    </source>
</evidence>
<dbReference type="InterPro" id="IPR013437">
    <property type="entry name" value="FtsW"/>
</dbReference>
<feature type="transmembrane region" description="Helical" evidence="21">
    <location>
        <begin position="283"/>
        <end position="304"/>
    </location>
</feature>
<evidence type="ECO:0000256" key="5">
    <source>
        <dbReference type="ARBA" id="ARBA00022676"/>
    </source>
</evidence>
<evidence type="ECO:0000256" key="9">
    <source>
        <dbReference type="ARBA" id="ARBA00022984"/>
    </source>
</evidence>
<dbReference type="GO" id="GO:0015648">
    <property type="term" value="F:lipid-linked peptidoglycan transporter activity"/>
    <property type="evidence" value="ECO:0007669"/>
    <property type="project" value="TreeGrafter"/>
</dbReference>
<evidence type="ECO:0000256" key="4">
    <source>
        <dbReference type="ARBA" id="ARBA00022618"/>
    </source>
</evidence>